<dbReference type="CDD" id="cd08977">
    <property type="entry name" value="SusD"/>
    <property type="match status" value="1"/>
</dbReference>
<dbReference type="RefSeq" id="WP_046146268.1">
    <property type="nucleotide sequence ID" value="NZ_KQ033912.1"/>
</dbReference>
<dbReference type="InterPro" id="IPR012944">
    <property type="entry name" value="SusD_RagB_dom"/>
</dbReference>
<keyword evidence="4" id="KW-0472">Membrane</keyword>
<organism evidence="8 9">
    <name type="scientific">Parabacteroides goldsteinii DSM 19448 = WAL 12034</name>
    <dbReference type="NCBI Taxonomy" id="927665"/>
    <lineage>
        <taxon>Bacteria</taxon>
        <taxon>Pseudomonadati</taxon>
        <taxon>Bacteroidota</taxon>
        <taxon>Bacteroidia</taxon>
        <taxon>Bacteroidales</taxon>
        <taxon>Tannerellaceae</taxon>
        <taxon>Parabacteroides</taxon>
    </lineage>
</organism>
<evidence type="ECO:0000259" key="7">
    <source>
        <dbReference type="Pfam" id="PF14322"/>
    </source>
</evidence>
<sequence>MKVMRIYGFISIILAFGLMGCDSLLDKNPLDCLSTETFWKTESDAKLALTGVYQTDKLTGSTTVKTIYDLWNQDTYLRFFEASTDNGFDKDYNVADINSGDLTASFARTAELWATSYQKIIKCNNFLENIDRVEMDIEEMKVMKAEVKSIRAYNYFWLSFLWGDVPLVTKVLTVDEANSVFRDSKETVVNFIVTELQEAIRDLPVTRPNEDYGRITKGGALGILGRVFLAEKRWEEAKDTYKQIMNLGVYEIDPRFSDLFIEKGENSKEFLLVSKRTQDLYTNSIQLVCQGFTWGGWHHFSPYNELVEEFCCIDGLPIHESPLFDPEKPYENRDPRLLKTVFVDNVSVFKGILYIAHPDSNPSIYMDQLLRRPWSGYAVRKFCDESYEGNLNSYGCDFPMIRYAEVLLSYLEANIESGSPITQHLLDETINRVRGREEIKMPSVTETNPDKLTTILRRERRVELAWEGLRLFDLFRWRTAHIYLRTRFHGMKVCSAKDAPTYTTVPVDENGYYLIDETFFREDVDYLWPIPQTERDVNKNLTQNYGY</sequence>
<evidence type="ECO:0000313" key="9">
    <source>
        <dbReference type="Proteomes" id="UP000033047"/>
    </source>
</evidence>
<evidence type="ECO:0008006" key="10">
    <source>
        <dbReference type="Google" id="ProtNLM"/>
    </source>
</evidence>
<evidence type="ECO:0000256" key="1">
    <source>
        <dbReference type="ARBA" id="ARBA00004442"/>
    </source>
</evidence>
<evidence type="ECO:0000256" key="5">
    <source>
        <dbReference type="ARBA" id="ARBA00023237"/>
    </source>
</evidence>
<dbReference type="PROSITE" id="PS51257">
    <property type="entry name" value="PROKAR_LIPOPROTEIN"/>
    <property type="match status" value="1"/>
</dbReference>
<dbReference type="EMBL" id="AQHV01000011">
    <property type="protein sequence ID" value="KKB56534.1"/>
    <property type="molecule type" value="Genomic_DNA"/>
</dbReference>
<evidence type="ECO:0000313" key="8">
    <source>
        <dbReference type="EMBL" id="KKB56534.1"/>
    </source>
</evidence>
<dbReference type="HOGENOM" id="CLU_015553_0_0_10"/>
<dbReference type="Proteomes" id="UP000033047">
    <property type="component" value="Unassembled WGS sequence"/>
</dbReference>
<dbReference type="Pfam" id="PF14322">
    <property type="entry name" value="SusD-like_3"/>
    <property type="match status" value="1"/>
</dbReference>
<protein>
    <recommendedName>
        <fullName evidence="10">RagB/SusD domain-containing protein</fullName>
    </recommendedName>
</protein>
<dbReference type="AlphaFoldDB" id="A0A0F5JFL7"/>
<evidence type="ECO:0000256" key="4">
    <source>
        <dbReference type="ARBA" id="ARBA00023136"/>
    </source>
</evidence>
<keyword evidence="3" id="KW-0732">Signal</keyword>
<comment type="subcellular location">
    <subcellularLocation>
        <location evidence="1">Cell outer membrane</location>
    </subcellularLocation>
</comment>
<feature type="domain" description="RagB/SusD" evidence="6">
    <location>
        <begin position="292"/>
        <end position="547"/>
    </location>
</feature>
<evidence type="ECO:0000256" key="3">
    <source>
        <dbReference type="ARBA" id="ARBA00022729"/>
    </source>
</evidence>
<dbReference type="SUPFAM" id="SSF48452">
    <property type="entry name" value="TPR-like"/>
    <property type="match status" value="1"/>
</dbReference>
<feature type="domain" description="SusD-like N-terminal" evidence="7">
    <location>
        <begin position="73"/>
        <end position="229"/>
    </location>
</feature>
<evidence type="ECO:0000259" key="6">
    <source>
        <dbReference type="Pfam" id="PF07980"/>
    </source>
</evidence>
<dbReference type="GO" id="GO:0009279">
    <property type="term" value="C:cell outer membrane"/>
    <property type="evidence" value="ECO:0007669"/>
    <property type="project" value="UniProtKB-SubCell"/>
</dbReference>
<dbReference type="InterPro" id="IPR011990">
    <property type="entry name" value="TPR-like_helical_dom_sf"/>
</dbReference>
<dbReference type="STRING" id="927665.HMPREF1535_02510"/>
<dbReference type="Gene3D" id="1.25.40.390">
    <property type="match status" value="1"/>
</dbReference>
<reference evidence="8 9" key="1">
    <citation type="submission" date="2013-04" db="EMBL/GenBank/DDBJ databases">
        <title>The Genome Sequence of Parabacteroides goldsteinii DSM 19448.</title>
        <authorList>
            <consortium name="The Broad Institute Genomics Platform"/>
            <person name="Earl A."/>
            <person name="Ward D."/>
            <person name="Feldgarden M."/>
            <person name="Gevers D."/>
            <person name="Martens E."/>
            <person name="Sakamoto M."/>
            <person name="Benno Y."/>
            <person name="Song Y."/>
            <person name="Liu C."/>
            <person name="Lee J."/>
            <person name="Bolanos M."/>
            <person name="Vaisanen M.L."/>
            <person name="Finegold S.M."/>
            <person name="Walker B."/>
            <person name="Young S."/>
            <person name="Zeng Q."/>
            <person name="Gargeya S."/>
            <person name="Fitzgerald M."/>
            <person name="Haas B."/>
            <person name="Abouelleil A."/>
            <person name="Allen A.W."/>
            <person name="Alvarado L."/>
            <person name="Arachchi H.M."/>
            <person name="Berlin A.M."/>
            <person name="Chapman S.B."/>
            <person name="Gainer-Dewar J."/>
            <person name="Goldberg J."/>
            <person name="Griggs A."/>
            <person name="Gujja S."/>
            <person name="Hansen M."/>
            <person name="Howarth C."/>
            <person name="Imamovic A."/>
            <person name="Ireland A."/>
            <person name="Larimer J."/>
            <person name="McCowan C."/>
            <person name="Murphy C."/>
            <person name="Pearson M."/>
            <person name="Poon T.W."/>
            <person name="Priest M."/>
            <person name="Roberts A."/>
            <person name="Saif S."/>
            <person name="Shea T."/>
            <person name="Sisk P."/>
            <person name="Sykes S."/>
            <person name="Wortman J."/>
            <person name="Nusbaum C."/>
            <person name="Birren B."/>
        </authorList>
    </citation>
    <scope>NUCLEOTIDE SEQUENCE [LARGE SCALE GENOMIC DNA]</scope>
    <source>
        <strain evidence="8 9">DSM 19448</strain>
    </source>
</reference>
<dbReference type="InterPro" id="IPR033985">
    <property type="entry name" value="SusD-like_N"/>
</dbReference>
<name>A0A0F5JFL7_9BACT</name>
<comment type="caution">
    <text evidence="8">The sequence shown here is derived from an EMBL/GenBank/DDBJ whole genome shotgun (WGS) entry which is preliminary data.</text>
</comment>
<comment type="similarity">
    <text evidence="2">Belongs to the SusD family.</text>
</comment>
<evidence type="ECO:0000256" key="2">
    <source>
        <dbReference type="ARBA" id="ARBA00006275"/>
    </source>
</evidence>
<gene>
    <name evidence="8" type="ORF">HMPREF1535_02510</name>
</gene>
<keyword evidence="5" id="KW-0998">Cell outer membrane</keyword>
<proteinExistence type="inferred from homology"/>
<accession>A0A0F5JFL7</accession>
<dbReference type="Pfam" id="PF07980">
    <property type="entry name" value="SusD_RagB"/>
    <property type="match status" value="1"/>
</dbReference>
<dbReference type="PATRIC" id="fig|927665.4.peg.2582"/>